<evidence type="ECO:0000313" key="2">
    <source>
        <dbReference type="Proteomes" id="UP000635071"/>
    </source>
</evidence>
<keyword evidence="2" id="KW-1185">Reference proteome</keyword>
<accession>A0A916ZRG9</accession>
<proteinExistence type="predicted"/>
<reference evidence="1" key="1">
    <citation type="journal article" date="2014" name="Int. J. Syst. Evol. Microbiol.">
        <title>Complete genome sequence of Corynebacterium casei LMG S-19264T (=DSM 44701T), isolated from a smear-ripened cheese.</title>
        <authorList>
            <consortium name="US DOE Joint Genome Institute (JGI-PGF)"/>
            <person name="Walter F."/>
            <person name="Albersmeier A."/>
            <person name="Kalinowski J."/>
            <person name="Ruckert C."/>
        </authorList>
    </citation>
    <scope>NUCLEOTIDE SEQUENCE</scope>
    <source>
        <strain evidence="1">CGMCC 1.15519</strain>
    </source>
</reference>
<name>A0A916ZRG9_9SPHN</name>
<protein>
    <recommendedName>
        <fullName evidence="3">Porin</fullName>
    </recommendedName>
</protein>
<dbReference type="EMBL" id="BMJM01000004">
    <property type="protein sequence ID" value="GGE10470.1"/>
    <property type="molecule type" value="Genomic_DNA"/>
</dbReference>
<evidence type="ECO:0008006" key="3">
    <source>
        <dbReference type="Google" id="ProtNLM"/>
    </source>
</evidence>
<evidence type="ECO:0000313" key="1">
    <source>
        <dbReference type="EMBL" id="GGE10470.1"/>
    </source>
</evidence>
<reference evidence="1" key="2">
    <citation type="submission" date="2020-09" db="EMBL/GenBank/DDBJ databases">
        <authorList>
            <person name="Sun Q."/>
            <person name="Zhou Y."/>
        </authorList>
    </citation>
    <scope>NUCLEOTIDE SEQUENCE</scope>
    <source>
        <strain evidence="1">CGMCC 1.15519</strain>
    </source>
</reference>
<dbReference type="AlphaFoldDB" id="A0A916ZRG9"/>
<dbReference type="Proteomes" id="UP000635071">
    <property type="component" value="Unassembled WGS sequence"/>
</dbReference>
<organism evidence="1 2">
    <name type="scientific">Sandarakinorhabdus glacialis</name>
    <dbReference type="NCBI Taxonomy" id="1614636"/>
    <lineage>
        <taxon>Bacteria</taxon>
        <taxon>Pseudomonadati</taxon>
        <taxon>Pseudomonadota</taxon>
        <taxon>Alphaproteobacteria</taxon>
        <taxon>Sphingomonadales</taxon>
        <taxon>Sphingosinicellaceae</taxon>
        <taxon>Sandarakinorhabdus</taxon>
    </lineage>
</organism>
<sequence>MLAAGTTKAPTKPVKQRFSFETPVTPFQSPVSDASKFSFTAAGTGASSARLQTVERAFRFTPSGQSDNRKALSLGVNTRMTAATPDRSRAVVPTETLAALPTAYDVDLTVAWKGFAINTGFSRAEPAPTALLAGRREAVDIGVSYRGRNWQTSLQGIAEESQLLSFAPIERRYSVELEGAYSVAPRLSVTGGVRYKLAPTVPSLLDIDAADRSVYFGTNFAF</sequence>
<gene>
    <name evidence="1" type="ORF">GCM10011529_16080</name>
</gene>
<comment type="caution">
    <text evidence="1">The sequence shown here is derived from an EMBL/GenBank/DDBJ whole genome shotgun (WGS) entry which is preliminary data.</text>
</comment>